<dbReference type="Proteomes" id="UP001056120">
    <property type="component" value="Linkage Group LG24"/>
</dbReference>
<sequence length="176" mass="19780">MVRSSSTFSIPYAPPIHSHISSSYISLRDSKHHHLDLIYPYMLTAMTAVNQPPVTDLRVNNDRKTLSSKVFEESEIDRESYGSSSEDMETYSPKSVVSRTRRWPAAVKNVNVDGFGRRVRNQIERIRAEDSHLGEDIGECLIVKICVAGHEEDVMIFSRTASPLSGKVAARMNTDP</sequence>
<dbReference type="EMBL" id="CM042041">
    <property type="protein sequence ID" value="KAI3713174.1"/>
    <property type="molecule type" value="Genomic_DNA"/>
</dbReference>
<reference evidence="1 2" key="2">
    <citation type="journal article" date="2022" name="Mol. Ecol. Resour.">
        <title>The genomes of chicory, endive, great burdock and yacon provide insights into Asteraceae paleo-polyploidization history and plant inulin production.</title>
        <authorList>
            <person name="Fan W."/>
            <person name="Wang S."/>
            <person name="Wang H."/>
            <person name="Wang A."/>
            <person name="Jiang F."/>
            <person name="Liu H."/>
            <person name="Zhao H."/>
            <person name="Xu D."/>
            <person name="Zhang Y."/>
        </authorList>
    </citation>
    <scope>NUCLEOTIDE SEQUENCE [LARGE SCALE GENOMIC DNA]</scope>
    <source>
        <strain evidence="2">cv. Yunnan</strain>
        <tissue evidence="1">Leaves</tissue>
    </source>
</reference>
<evidence type="ECO:0000313" key="1">
    <source>
        <dbReference type="EMBL" id="KAI3713174.1"/>
    </source>
</evidence>
<evidence type="ECO:0000313" key="2">
    <source>
        <dbReference type="Proteomes" id="UP001056120"/>
    </source>
</evidence>
<organism evidence="1 2">
    <name type="scientific">Smallanthus sonchifolius</name>
    <dbReference type="NCBI Taxonomy" id="185202"/>
    <lineage>
        <taxon>Eukaryota</taxon>
        <taxon>Viridiplantae</taxon>
        <taxon>Streptophyta</taxon>
        <taxon>Embryophyta</taxon>
        <taxon>Tracheophyta</taxon>
        <taxon>Spermatophyta</taxon>
        <taxon>Magnoliopsida</taxon>
        <taxon>eudicotyledons</taxon>
        <taxon>Gunneridae</taxon>
        <taxon>Pentapetalae</taxon>
        <taxon>asterids</taxon>
        <taxon>campanulids</taxon>
        <taxon>Asterales</taxon>
        <taxon>Asteraceae</taxon>
        <taxon>Asteroideae</taxon>
        <taxon>Heliantheae alliance</taxon>
        <taxon>Millerieae</taxon>
        <taxon>Smallanthus</taxon>
    </lineage>
</organism>
<comment type="caution">
    <text evidence="1">The sequence shown here is derived from an EMBL/GenBank/DDBJ whole genome shotgun (WGS) entry which is preliminary data.</text>
</comment>
<keyword evidence="2" id="KW-1185">Reference proteome</keyword>
<protein>
    <submittedName>
        <fullName evidence="1">Uncharacterized protein</fullName>
    </submittedName>
</protein>
<name>A0ACB9ASF0_9ASTR</name>
<accession>A0ACB9ASF0</accession>
<reference evidence="2" key="1">
    <citation type="journal article" date="2022" name="Mol. Ecol. Resour.">
        <title>The genomes of chicory, endive, great burdock and yacon provide insights into Asteraceae palaeo-polyploidization history and plant inulin production.</title>
        <authorList>
            <person name="Fan W."/>
            <person name="Wang S."/>
            <person name="Wang H."/>
            <person name="Wang A."/>
            <person name="Jiang F."/>
            <person name="Liu H."/>
            <person name="Zhao H."/>
            <person name="Xu D."/>
            <person name="Zhang Y."/>
        </authorList>
    </citation>
    <scope>NUCLEOTIDE SEQUENCE [LARGE SCALE GENOMIC DNA]</scope>
    <source>
        <strain evidence="2">cv. Yunnan</strain>
    </source>
</reference>
<gene>
    <name evidence="1" type="ORF">L1987_71747</name>
</gene>
<proteinExistence type="predicted"/>